<protein>
    <submittedName>
        <fullName evidence="2">Integrase catalytic domain-containing protein</fullName>
    </submittedName>
</protein>
<dbReference type="SUPFAM" id="SSF53098">
    <property type="entry name" value="Ribonuclease H-like"/>
    <property type="match status" value="1"/>
</dbReference>
<reference evidence="2" key="2">
    <citation type="submission" date="2022-06" db="UniProtKB">
        <authorList>
            <consortium name="EnsemblMetazoa"/>
        </authorList>
    </citation>
    <scope>IDENTIFICATION</scope>
    <source>
        <strain evidence="2">DF5081</strain>
    </source>
</reference>
<dbReference type="EnsemblMetazoa" id="CJA21032.1">
    <property type="protein sequence ID" value="CJA21032.1"/>
    <property type="gene ID" value="WBGene00176604"/>
</dbReference>
<proteinExistence type="predicted"/>
<dbReference type="InterPro" id="IPR052160">
    <property type="entry name" value="Gypsy_RT_Integrase-like"/>
</dbReference>
<dbReference type="InterPro" id="IPR036397">
    <property type="entry name" value="RNaseH_sf"/>
</dbReference>
<dbReference type="GO" id="GO:0003676">
    <property type="term" value="F:nucleic acid binding"/>
    <property type="evidence" value="ECO:0007669"/>
    <property type="project" value="InterPro"/>
</dbReference>
<dbReference type="GO" id="GO:0015074">
    <property type="term" value="P:DNA integration"/>
    <property type="evidence" value="ECO:0007669"/>
    <property type="project" value="InterPro"/>
</dbReference>
<dbReference type="Gene3D" id="3.30.420.10">
    <property type="entry name" value="Ribonuclease H-like superfamily/Ribonuclease H"/>
    <property type="match status" value="1"/>
</dbReference>
<accession>A0A8R1I5W0</accession>
<dbReference type="InterPro" id="IPR012337">
    <property type="entry name" value="RNaseH-like_sf"/>
</dbReference>
<sequence>MNGAVERFNRTIQTVLKKITIIPAEWDEKLPYAVFAYNSCRHEATGESPHFIMYGRDARIPLKTDLEEQVGRYQVDVDEYKYRHAEQMNFAQAEARKQVEREQDGAKKWFDKKNKVAERKFPVVGDRILVKILSIQYSCRLP</sequence>
<evidence type="ECO:0000313" key="2">
    <source>
        <dbReference type="EnsemblMetazoa" id="CJA21032.1"/>
    </source>
</evidence>
<dbReference type="AlphaFoldDB" id="A0A8R1I5W0"/>
<dbReference type="Proteomes" id="UP000005237">
    <property type="component" value="Unassembled WGS sequence"/>
</dbReference>
<dbReference type="InterPro" id="IPR001584">
    <property type="entry name" value="Integrase_cat-core"/>
</dbReference>
<feature type="domain" description="Integrase catalytic" evidence="1">
    <location>
        <begin position="1"/>
        <end position="57"/>
    </location>
</feature>
<keyword evidence="3" id="KW-1185">Reference proteome</keyword>
<dbReference type="PROSITE" id="PS50994">
    <property type="entry name" value="INTEGRASE"/>
    <property type="match status" value="1"/>
</dbReference>
<name>A0A8R1I5W0_CAEJA</name>
<evidence type="ECO:0000259" key="1">
    <source>
        <dbReference type="PROSITE" id="PS50994"/>
    </source>
</evidence>
<reference evidence="3" key="1">
    <citation type="submission" date="2010-08" db="EMBL/GenBank/DDBJ databases">
        <authorList>
            <consortium name="Caenorhabditis japonica Sequencing Consortium"/>
            <person name="Wilson R.K."/>
        </authorList>
    </citation>
    <scope>NUCLEOTIDE SEQUENCE [LARGE SCALE GENOMIC DNA]</scope>
    <source>
        <strain evidence="3">DF5081</strain>
    </source>
</reference>
<organism evidence="2 3">
    <name type="scientific">Caenorhabditis japonica</name>
    <dbReference type="NCBI Taxonomy" id="281687"/>
    <lineage>
        <taxon>Eukaryota</taxon>
        <taxon>Metazoa</taxon>
        <taxon>Ecdysozoa</taxon>
        <taxon>Nematoda</taxon>
        <taxon>Chromadorea</taxon>
        <taxon>Rhabditida</taxon>
        <taxon>Rhabditina</taxon>
        <taxon>Rhabditomorpha</taxon>
        <taxon>Rhabditoidea</taxon>
        <taxon>Rhabditidae</taxon>
        <taxon>Peloderinae</taxon>
        <taxon>Caenorhabditis</taxon>
    </lineage>
</organism>
<evidence type="ECO:0000313" key="3">
    <source>
        <dbReference type="Proteomes" id="UP000005237"/>
    </source>
</evidence>
<dbReference type="PANTHER" id="PTHR47266">
    <property type="entry name" value="ENDONUCLEASE-RELATED"/>
    <property type="match status" value="1"/>
</dbReference>